<evidence type="ECO:0000313" key="2">
    <source>
        <dbReference type="Proteomes" id="UP001407347"/>
    </source>
</evidence>
<protein>
    <submittedName>
        <fullName evidence="1">Uncharacterized protein</fullName>
    </submittedName>
</protein>
<dbReference type="EMBL" id="JAQYXP010000005">
    <property type="protein sequence ID" value="MEN3238258.1"/>
    <property type="molecule type" value="Genomic_DNA"/>
</dbReference>
<dbReference type="Proteomes" id="UP001407347">
    <property type="component" value="Unassembled WGS sequence"/>
</dbReference>
<accession>A0ABV0A348</accession>
<comment type="caution">
    <text evidence="1">The sequence shown here is derived from an EMBL/GenBank/DDBJ whole genome shotgun (WGS) entry which is preliminary data.</text>
</comment>
<evidence type="ECO:0000313" key="1">
    <source>
        <dbReference type="EMBL" id="MEN3238258.1"/>
    </source>
</evidence>
<keyword evidence="2" id="KW-1185">Reference proteome</keyword>
<reference evidence="1 2" key="1">
    <citation type="journal article" date="2023" name="PLoS ONE">
        <title>Complete genome assembly of Hawai'i environmental nontuberculous mycobacteria reveals unexpected co-isolation with methylobacteria.</title>
        <authorList>
            <person name="Hendrix J."/>
            <person name="Epperson L.E."/>
            <person name="Tong E.I."/>
            <person name="Chan Y.L."/>
            <person name="Hasan N.A."/>
            <person name="Dawrs S.N."/>
            <person name="Norton G.J."/>
            <person name="Virdi R."/>
            <person name="Crooks J.L."/>
            <person name="Chan E.D."/>
            <person name="Honda J.R."/>
            <person name="Strong M."/>
        </authorList>
    </citation>
    <scope>NUCLEOTIDE SEQUENCE [LARGE SCALE GENOMIC DNA]</scope>
    <source>
        <strain evidence="1 2">NJH_HI04-1</strain>
    </source>
</reference>
<name>A0ABV0A348_9HYPH</name>
<organism evidence="1 2">
    <name type="scientific">Methylobacterium ajmalii</name>
    <dbReference type="NCBI Taxonomy" id="2738439"/>
    <lineage>
        <taxon>Bacteria</taxon>
        <taxon>Pseudomonadati</taxon>
        <taxon>Pseudomonadota</taxon>
        <taxon>Alphaproteobacteria</taxon>
        <taxon>Hyphomicrobiales</taxon>
        <taxon>Methylobacteriaceae</taxon>
        <taxon>Methylobacterium</taxon>
    </lineage>
</organism>
<sequence>MAEPCPPLTPAERSSLTMWGGYLASLAGDFTGEDYDLTLAEGIDKIRRRGLIGGRVAAVLADFFDLPEDLR</sequence>
<dbReference type="RefSeq" id="WP_346013559.1">
    <property type="nucleotide sequence ID" value="NZ_JAQYXP010000005.1"/>
</dbReference>
<proteinExistence type="predicted"/>
<gene>
    <name evidence="1" type="ORF">PUR29_32950</name>
</gene>